<evidence type="ECO:0008006" key="5">
    <source>
        <dbReference type="Google" id="ProtNLM"/>
    </source>
</evidence>
<comment type="caution">
    <text evidence="1">The sequence shown here is derived from an EMBL/GenBank/DDBJ whole genome shotgun (WGS) entry which is preliminary data.</text>
</comment>
<accession>A0A0H1UKI4</accession>
<dbReference type="RefSeq" id="WP_001281299.1">
    <property type="nucleotide sequence ID" value="NZ_CAACXY010000005.1"/>
</dbReference>
<dbReference type="Pfam" id="PF23857">
    <property type="entry name" value="Phage_TAC_19"/>
    <property type="match status" value="1"/>
</dbReference>
<reference evidence="2 4" key="2">
    <citation type="submission" date="2018-06" db="EMBL/GenBank/DDBJ databases">
        <authorList>
            <consortium name="Pathogen Informatics"/>
            <person name="Doyle S."/>
        </authorList>
    </citation>
    <scope>NUCLEOTIDE SEQUENCE [LARGE SCALE GENOMIC DNA]</scope>
    <source>
        <strain evidence="2 4">NCTC8181</strain>
    </source>
</reference>
<evidence type="ECO:0000313" key="1">
    <source>
        <dbReference type="EMBL" id="OCM70887.1"/>
    </source>
</evidence>
<dbReference type="EMBL" id="MAWT01000042">
    <property type="protein sequence ID" value="OCM70887.1"/>
    <property type="molecule type" value="Genomic_DNA"/>
</dbReference>
<dbReference type="EMBL" id="UAVB01000001">
    <property type="protein sequence ID" value="SQA19289.1"/>
    <property type="molecule type" value="Genomic_DNA"/>
</dbReference>
<sequence>MSDLEIKIKNDNGELVVKECKSLTVRDYRNYLIMQDELAKGDDPEHVKLDKQLTFMASLFEGLTVDMLYDKYNMYELNNALANLYVKLIGGEPEDPKETT</sequence>
<name>A0A0H1UKI4_STRAG</name>
<evidence type="ECO:0000313" key="2">
    <source>
        <dbReference type="EMBL" id="SQA19289.1"/>
    </source>
</evidence>
<evidence type="ECO:0000313" key="4">
    <source>
        <dbReference type="Proteomes" id="UP000250200"/>
    </source>
</evidence>
<dbReference type="Proteomes" id="UP000250200">
    <property type="component" value="Unassembled WGS sequence"/>
</dbReference>
<dbReference type="NCBIfam" id="NF047360">
    <property type="entry name" value="tail_chap_PVL"/>
    <property type="match status" value="1"/>
</dbReference>
<dbReference type="AlphaFoldDB" id="A0A0H1UKI4"/>
<protein>
    <recommendedName>
        <fullName evidence="5">Phage protein</fullName>
    </recommendedName>
</protein>
<organism evidence="1 3">
    <name type="scientific">Streptococcus agalactiae</name>
    <dbReference type="NCBI Taxonomy" id="1311"/>
    <lineage>
        <taxon>Bacteria</taxon>
        <taxon>Bacillati</taxon>
        <taxon>Bacillota</taxon>
        <taxon>Bacilli</taxon>
        <taxon>Lactobacillales</taxon>
        <taxon>Streptococcaceae</taxon>
        <taxon>Streptococcus</taxon>
    </lineage>
</organism>
<dbReference type="InterPro" id="IPR057006">
    <property type="entry name" value="Phage_TAC_19"/>
</dbReference>
<gene>
    <name evidence="1" type="ORF">AX245_03425</name>
    <name evidence="2" type="ORF">NCTC8181_02356</name>
</gene>
<reference evidence="1 3" key="1">
    <citation type="journal article" date="2016" name="Sci. Rep.">
        <title>Serotype IV Streptococcus agalactiae ST-452 has arisen from large genomic recombination events between CC23 and the hypervirulent CC17 lineages.</title>
        <authorList>
            <person name="Campisi E."/>
            <person name="Rinaudo C.D."/>
            <person name="Donati C."/>
            <person name="Barucco M."/>
            <person name="Torricelli G."/>
            <person name="Edwards M.S."/>
            <person name="Baker C.J."/>
            <person name="Margarit I."/>
            <person name="Rosini R."/>
        </authorList>
    </citation>
    <scope>NUCLEOTIDE SEQUENCE [LARGE SCALE GENOMIC DNA]</scope>
    <source>
        <strain evidence="1 3">CZ-PW-140</strain>
    </source>
</reference>
<evidence type="ECO:0000313" key="3">
    <source>
        <dbReference type="Proteomes" id="UP000093122"/>
    </source>
</evidence>
<dbReference type="Proteomes" id="UP000093122">
    <property type="component" value="Unassembled WGS sequence"/>
</dbReference>
<proteinExistence type="predicted"/>